<name>A0A1T4R899_9BACT</name>
<keyword evidence="6" id="KW-0560">Oxidoreductase</keyword>
<dbReference type="PANTHER" id="PTHR10491">
    <property type="entry name" value="DTDP-4-DEHYDRORHAMNOSE REDUCTASE"/>
    <property type="match status" value="1"/>
</dbReference>
<keyword evidence="9" id="KW-1185">Reference proteome</keyword>
<evidence type="ECO:0000256" key="2">
    <source>
        <dbReference type="ARBA" id="ARBA00010944"/>
    </source>
</evidence>
<evidence type="ECO:0000256" key="5">
    <source>
        <dbReference type="ARBA" id="ARBA00048200"/>
    </source>
</evidence>
<sequence>MKIIVTGANGFLAQHLCRMLVIKGFEVHALARGESRLSYCEGIVYHAVELTDVSRIDAVFSLVQPHFVIHAAAMSKPDECFDQPEKCLLHNVEVTRYLLHTAQQYNSFFIYISTDFIFGDNGPHSEDDLPQPLNFYGESKLMAENLVNASGLDTAIVRPVFIYGEQAEGMRADFLHWIRNHLQQQLPVKVVTDQWRTPTFAPDICNGIIEIITRKLTGAFHLAGPEILSPYEMALTVARLLQLDESLITPVTADTFPERVKRAKRSGLKIDKARKLLGYNPVLFEEGVRRSFGL</sequence>
<comment type="catalytic activity">
    <reaction evidence="5">
        <text>dTDP-beta-L-rhamnose + NADP(+) = dTDP-4-dehydro-beta-L-rhamnose + NADPH + H(+)</text>
        <dbReference type="Rhea" id="RHEA:21796"/>
        <dbReference type="ChEBI" id="CHEBI:15378"/>
        <dbReference type="ChEBI" id="CHEBI:57510"/>
        <dbReference type="ChEBI" id="CHEBI:57783"/>
        <dbReference type="ChEBI" id="CHEBI:58349"/>
        <dbReference type="ChEBI" id="CHEBI:62830"/>
        <dbReference type="EC" id="1.1.1.133"/>
    </reaction>
</comment>
<gene>
    <name evidence="8" type="ORF">SAMN04488132_11117</name>
</gene>
<evidence type="ECO:0000313" key="9">
    <source>
        <dbReference type="Proteomes" id="UP000190888"/>
    </source>
</evidence>
<accession>A0A1T4R899</accession>
<comment type="pathway">
    <text evidence="1 6">Carbohydrate biosynthesis; dTDP-L-rhamnose biosynthesis.</text>
</comment>
<comment type="similarity">
    <text evidence="2 6">Belongs to the dTDP-4-dehydrorhamnose reductase family.</text>
</comment>
<dbReference type="Gene3D" id="3.40.50.720">
    <property type="entry name" value="NAD(P)-binding Rossmann-like Domain"/>
    <property type="match status" value="1"/>
</dbReference>
<dbReference type="UniPathway" id="UPA00124"/>
<dbReference type="AlphaFoldDB" id="A0A1T4R899"/>
<evidence type="ECO:0000259" key="7">
    <source>
        <dbReference type="Pfam" id="PF04321"/>
    </source>
</evidence>
<protein>
    <recommendedName>
        <fullName evidence="4 6">dTDP-4-dehydrorhamnose reductase</fullName>
        <ecNumber evidence="3 6">1.1.1.133</ecNumber>
    </recommendedName>
</protein>
<dbReference type="InterPro" id="IPR029903">
    <property type="entry name" value="RmlD-like-bd"/>
</dbReference>
<dbReference type="OrthoDB" id="9803892at2"/>
<evidence type="ECO:0000313" key="8">
    <source>
        <dbReference type="EMBL" id="SKA12159.1"/>
    </source>
</evidence>
<dbReference type="EMBL" id="FUWH01000011">
    <property type="protein sequence ID" value="SKA12159.1"/>
    <property type="molecule type" value="Genomic_DNA"/>
</dbReference>
<dbReference type="Pfam" id="PF04321">
    <property type="entry name" value="RmlD_sub_bind"/>
    <property type="match status" value="1"/>
</dbReference>
<evidence type="ECO:0000256" key="3">
    <source>
        <dbReference type="ARBA" id="ARBA00012929"/>
    </source>
</evidence>
<proteinExistence type="inferred from homology"/>
<dbReference type="SUPFAM" id="SSF51735">
    <property type="entry name" value="NAD(P)-binding Rossmann-fold domains"/>
    <property type="match status" value="1"/>
</dbReference>
<evidence type="ECO:0000256" key="4">
    <source>
        <dbReference type="ARBA" id="ARBA00017099"/>
    </source>
</evidence>
<dbReference type="GO" id="GO:0008831">
    <property type="term" value="F:dTDP-4-dehydrorhamnose reductase activity"/>
    <property type="evidence" value="ECO:0007669"/>
    <property type="project" value="UniProtKB-EC"/>
</dbReference>
<dbReference type="InterPro" id="IPR036291">
    <property type="entry name" value="NAD(P)-bd_dom_sf"/>
</dbReference>
<dbReference type="InterPro" id="IPR005913">
    <property type="entry name" value="dTDP_dehydrorham_reduct"/>
</dbReference>
<dbReference type="Proteomes" id="UP000190888">
    <property type="component" value="Unassembled WGS sequence"/>
</dbReference>
<dbReference type="RefSeq" id="WP_078832407.1">
    <property type="nucleotide sequence ID" value="NZ_FUWH01000011.1"/>
</dbReference>
<organism evidence="8 9">
    <name type="scientific">Sediminibacterium ginsengisoli</name>
    <dbReference type="NCBI Taxonomy" id="413434"/>
    <lineage>
        <taxon>Bacteria</taxon>
        <taxon>Pseudomonadati</taxon>
        <taxon>Bacteroidota</taxon>
        <taxon>Chitinophagia</taxon>
        <taxon>Chitinophagales</taxon>
        <taxon>Chitinophagaceae</taxon>
        <taxon>Sediminibacterium</taxon>
    </lineage>
</organism>
<comment type="function">
    <text evidence="6">Catalyzes the reduction of dTDP-6-deoxy-L-lyxo-4-hexulose to yield dTDP-L-rhamnose.</text>
</comment>
<reference evidence="8 9" key="1">
    <citation type="submission" date="2017-02" db="EMBL/GenBank/DDBJ databases">
        <authorList>
            <person name="Peterson S.W."/>
        </authorList>
    </citation>
    <scope>NUCLEOTIDE SEQUENCE [LARGE SCALE GENOMIC DNA]</scope>
    <source>
        <strain evidence="8 9">DSM 22335</strain>
    </source>
</reference>
<dbReference type="GO" id="GO:0019305">
    <property type="term" value="P:dTDP-rhamnose biosynthetic process"/>
    <property type="evidence" value="ECO:0007669"/>
    <property type="project" value="UniProtKB-UniPathway"/>
</dbReference>
<dbReference type="STRING" id="413434.SAMN04488132_11117"/>
<keyword evidence="6" id="KW-0521">NADP</keyword>
<evidence type="ECO:0000256" key="6">
    <source>
        <dbReference type="RuleBase" id="RU364082"/>
    </source>
</evidence>
<evidence type="ECO:0000256" key="1">
    <source>
        <dbReference type="ARBA" id="ARBA00004781"/>
    </source>
</evidence>
<feature type="domain" description="RmlD-like substrate binding" evidence="7">
    <location>
        <begin position="1"/>
        <end position="290"/>
    </location>
</feature>
<dbReference type="PANTHER" id="PTHR10491:SF4">
    <property type="entry name" value="METHIONINE ADENOSYLTRANSFERASE 2 SUBUNIT BETA"/>
    <property type="match status" value="1"/>
</dbReference>
<dbReference type="CDD" id="cd05254">
    <property type="entry name" value="dTDP_HR_like_SDR_e"/>
    <property type="match status" value="1"/>
</dbReference>
<dbReference type="EC" id="1.1.1.133" evidence="3 6"/>